<reference evidence="2" key="2">
    <citation type="submission" date="2015-06" db="UniProtKB">
        <authorList>
            <consortium name="EnsemblProtists"/>
        </authorList>
    </citation>
    <scope>IDENTIFICATION</scope>
    <source>
        <strain evidence="2">Emoy2</strain>
    </source>
</reference>
<reference evidence="3" key="1">
    <citation type="journal article" date="2010" name="Science">
        <title>Signatures of adaptation to obligate biotrophy in the Hyaloperonospora arabidopsidis genome.</title>
        <authorList>
            <person name="Baxter L."/>
            <person name="Tripathy S."/>
            <person name="Ishaque N."/>
            <person name="Boot N."/>
            <person name="Cabral A."/>
            <person name="Kemen E."/>
            <person name="Thines M."/>
            <person name="Ah-Fong A."/>
            <person name="Anderson R."/>
            <person name="Badejoko W."/>
            <person name="Bittner-Eddy P."/>
            <person name="Boore J.L."/>
            <person name="Chibucos M.C."/>
            <person name="Coates M."/>
            <person name="Dehal P."/>
            <person name="Delehaunty K."/>
            <person name="Dong S."/>
            <person name="Downton P."/>
            <person name="Dumas B."/>
            <person name="Fabro G."/>
            <person name="Fronick C."/>
            <person name="Fuerstenberg S.I."/>
            <person name="Fulton L."/>
            <person name="Gaulin E."/>
            <person name="Govers F."/>
            <person name="Hughes L."/>
            <person name="Humphray S."/>
            <person name="Jiang R.H."/>
            <person name="Judelson H."/>
            <person name="Kamoun S."/>
            <person name="Kyung K."/>
            <person name="Meijer H."/>
            <person name="Minx P."/>
            <person name="Morris P."/>
            <person name="Nelson J."/>
            <person name="Phuntumart V."/>
            <person name="Qutob D."/>
            <person name="Rehmany A."/>
            <person name="Rougon-Cardoso A."/>
            <person name="Ryden P."/>
            <person name="Torto-Alalibo T."/>
            <person name="Studholme D."/>
            <person name="Wang Y."/>
            <person name="Win J."/>
            <person name="Wood J."/>
            <person name="Clifton S.W."/>
            <person name="Rogers J."/>
            <person name="Van den Ackerveken G."/>
            <person name="Jones J.D."/>
            <person name="McDowell J.M."/>
            <person name="Beynon J."/>
            <person name="Tyler B.M."/>
        </authorList>
    </citation>
    <scope>NUCLEOTIDE SEQUENCE [LARGE SCALE GENOMIC DNA]</scope>
    <source>
        <strain evidence="3">Emoy2</strain>
    </source>
</reference>
<dbReference type="VEuPathDB" id="FungiDB:HpaG810867"/>
<feature type="compositionally biased region" description="Basic and acidic residues" evidence="1">
    <location>
        <begin position="186"/>
        <end position="197"/>
    </location>
</feature>
<dbReference type="EMBL" id="JH597999">
    <property type="status" value="NOT_ANNOTATED_CDS"/>
    <property type="molecule type" value="Genomic_DNA"/>
</dbReference>
<feature type="region of interest" description="Disordered" evidence="1">
    <location>
        <begin position="181"/>
        <end position="261"/>
    </location>
</feature>
<accession>M4BWG6</accession>
<dbReference type="AlphaFoldDB" id="M4BWG6"/>
<protein>
    <submittedName>
        <fullName evidence="2">Uncharacterized protein</fullName>
    </submittedName>
</protein>
<dbReference type="InParanoid" id="M4BWG6"/>
<feature type="compositionally biased region" description="Basic residues" evidence="1">
    <location>
        <begin position="205"/>
        <end position="225"/>
    </location>
</feature>
<evidence type="ECO:0000256" key="1">
    <source>
        <dbReference type="SAM" id="MobiDB-lite"/>
    </source>
</evidence>
<name>M4BWG6_HYAAE</name>
<proteinExistence type="predicted"/>
<feature type="region of interest" description="Disordered" evidence="1">
    <location>
        <begin position="297"/>
        <end position="332"/>
    </location>
</feature>
<keyword evidence="3" id="KW-1185">Reference proteome</keyword>
<organism evidence="2 3">
    <name type="scientific">Hyaloperonospora arabidopsidis (strain Emoy2)</name>
    <name type="common">Downy mildew agent</name>
    <name type="synonym">Peronospora arabidopsidis</name>
    <dbReference type="NCBI Taxonomy" id="559515"/>
    <lineage>
        <taxon>Eukaryota</taxon>
        <taxon>Sar</taxon>
        <taxon>Stramenopiles</taxon>
        <taxon>Oomycota</taxon>
        <taxon>Peronosporomycetes</taxon>
        <taxon>Peronosporales</taxon>
        <taxon>Peronosporaceae</taxon>
        <taxon>Hyaloperonospora</taxon>
    </lineage>
</organism>
<evidence type="ECO:0000313" key="2">
    <source>
        <dbReference type="EnsemblProtists" id="HpaP810867"/>
    </source>
</evidence>
<dbReference type="HOGENOM" id="CLU_614621_0_0_1"/>
<dbReference type="Proteomes" id="UP000011713">
    <property type="component" value="Unassembled WGS sequence"/>
</dbReference>
<dbReference type="EnsemblProtists" id="HpaT810867">
    <property type="protein sequence ID" value="HpaP810867"/>
    <property type="gene ID" value="HpaG810867"/>
</dbReference>
<evidence type="ECO:0000313" key="3">
    <source>
        <dbReference type="Proteomes" id="UP000011713"/>
    </source>
</evidence>
<sequence length="446" mass="50414">MRQRNQIAHSNTQRRTRNDTLALKNSLQLQEKDDKPFHATAHTPSTWNRHNSRLHHLVNPRHFARHHHRVVLHQLALSRRLKIKPALVLLRVPVFAAEREAAATRDSRQPNLRLALPAASAVHLHHVSQSRLLPSRLRRPLDARRRSHARRRTASRRLGALETALSERQRRLGALQRDWRRRQHVRRGDRADGRDSARQTVACCQRRRRGHGRGGGRGGRSRAGRRNADVRGGRRARGRRGLGDHLGSVGRGRFVKDGGGTVRHGAKAEMRENFGKPTRGRRRGGATLLKTLLGQGHPSIQKRSVQKTRGSRGGVTAANYGKSGDSAKKANATDQACKERMVCAAATCRKRRQAPMPQPKPRERTSFLAAAYDEALLCWIQLLASQAHPRQAVYSCHVFRFSWRQMRPIRRRWKRSVHGWFDVKMAAVGHSGAKRRLAAAVTLNAG</sequence>